<organism evidence="1 2">
    <name type="scientific">Maricaulis salignorans</name>
    <dbReference type="NCBI Taxonomy" id="144026"/>
    <lineage>
        <taxon>Bacteria</taxon>
        <taxon>Pseudomonadati</taxon>
        <taxon>Pseudomonadota</taxon>
        <taxon>Alphaproteobacteria</taxon>
        <taxon>Maricaulales</taxon>
        <taxon>Maricaulaceae</taxon>
        <taxon>Maricaulis</taxon>
    </lineage>
</organism>
<keyword evidence="2" id="KW-1185">Reference proteome</keyword>
<evidence type="ECO:0000313" key="1">
    <source>
        <dbReference type="EMBL" id="SDL90918.1"/>
    </source>
</evidence>
<dbReference type="STRING" id="144026.SAMN04488568_10322"/>
<dbReference type="Proteomes" id="UP000199759">
    <property type="component" value="Unassembled WGS sequence"/>
</dbReference>
<dbReference type="EMBL" id="FNHG01000003">
    <property type="protein sequence ID" value="SDL90918.1"/>
    <property type="molecule type" value="Genomic_DNA"/>
</dbReference>
<protein>
    <recommendedName>
        <fullName evidence="3">SnoaL-like domain-containing protein</fullName>
    </recommendedName>
</protein>
<sequence>MTPQVKHFLENWHTAVRNRDRALLESIVAEGCELHSPVVWKPSNDKHYILHILMGVIAIVEDFDYRQEWVDGNEVILEFTGKVDGMGLVGFDRITIDDEGKMARIEVLIRPLNTLIEFANRMRTHALRYKPEAANH</sequence>
<gene>
    <name evidence="1" type="ORF">SAMN04488568_10322</name>
</gene>
<dbReference type="AlphaFoldDB" id="A0A1G9NWG9"/>
<evidence type="ECO:0000313" key="2">
    <source>
        <dbReference type="Proteomes" id="UP000199759"/>
    </source>
</evidence>
<dbReference type="SUPFAM" id="SSF54427">
    <property type="entry name" value="NTF2-like"/>
    <property type="match status" value="1"/>
</dbReference>
<proteinExistence type="predicted"/>
<accession>A0A1G9NWG9</accession>
<evidence type="ECO:0008006" key="3">
    <source>
        <dbReference type="Google" id="ProtNLM"/>
    </source>
</evidence>
<dbReference type="RefSeq" id="WP_176780238.1">
    <property type="nucleotide sequence ID" value="NZ_FNHG01000003.1"/>
</dbReference>
<dbReference type="InterPro" id="IPR032710">
    <property type="entry name" value="NTF2-like_dom_sf"/>
</dbReference>
<reference evidence="1 2" key="1">
    <citation type="submission" date="2016-10" db="EMBL/GenBank/DDBJ databases">
        <authorList>
            <person name="de Groot N.N."/>
        </authorList>
    </citation>
    <scope>NUCLEOTIDE SEQUENCE [LARGE SCALE GENOMIC DNA]</scope>
    <source>
        <strain evidence="1 2">DSM 16077</strain>
    </source>
</reference>
<dbReference type="Gene3D" id="3.10.450.50">
    <property type="match status" value="1"/>
</dbReference>
<name>A0A1G9NWG9_9PROT</name>